<name>A0A089XEP8_STRGA</name>
<protein>
    <submittedName>
        <fullName evidence="1">Uncharacterized protein</fullName>
    </submittedName>
</protein>
<reference evidence="2" key="1">
    <citation type="journal article" date="2015" name="J. Biotechnol.">
        <title>Complete genome sequence of the actinobacterium Streptomyces glaucescens GLA.O (DSM 40922) consisting of a linear chromosome and one linear plasmid.</title>
        <authorList>
            <person name="Ortseifen V."/>
            <person name="Winkler A."/>
            <person name="Albersmeier A."/>
            <person name="Wendler S."/>
            <person name="Puhler A."/>
            <person name="Kalinowski J."/>
            <person name="Ruckert C."/>
        </authorList>
    </citation>
    <scope>NUCLEOTIDE SEQUENCE [LARGE SCALE GENOMIC DNA]</scope>
    <source>
        <strain evidence="2">DSM 40922 / GLA O</strain>
        <plasmid evidence="2">pSglau1</plasmid>
    </source>
</reference>
<gene>
    <name evidence="1" type="ORF">SGLAU_32555</name>
</gene>
<dbReference type="RefSeq" id="WP_159072837.1">
    <property type="nucleotide sequence ID" value="NZ_CP009439.1"/>
</dbReference>
<dbReference type="EMBL" id="CP009439">
    <property type="protein sequence ID" value="AIS02443.1"/>
    <property type="molecule type" value="Genomic_DNA"/>
</dbReference>
<proteinExistence type="predicted"/>
<evidence type="ECO:0000313" key="1">
    <source>
        <dbReference type="EMBL" id="AIS02443.1"/>
    </source>
</evidence>
<dbReference type="HOGENOM" id="CLU_3141182_0_0_11"/>
<dbReference type="KEGG" id="sgu:SGLAU_32555"/>
<accession>A0A089XEP8</accession>
<organism evidence="1 2">
    <name type="scientific">Streptomyces glaucescens</name>
    <dbReference type="NCBI Taxonomy" id="1907"/>
    <lineage>
        <taxon>Bacteria</taxon>
        <taxon>Bacillati</taxon>
        <taxon>Actinomycetota</taxon>
        <taxon>Actinomycetes</taxon>
        <taxon>Kitasatosporales</taxon>
        <taxon>Streptomycetaceae</taxon>
        <taxon>Streptomyces</taxon>
    </lineage>
</organism>
<keyword evidence="1" id="KW-0614">Plasmid</keyword>
<dbReference type="AlphaFoldDB" id="A0A089XEP8"/>
<sequence length="49" mass="5236">MGESFEDRMFMESQAVYASIERGELAGPAAVESALMDGHVRASGADDQD</sequence>
<evidence type="ECO:0000313" key="2">
    <source>
        <dbReference type="Proteomes" id="UP000029482"/>
    </source>
</evidence>
<geneLocation type="plasmid" evidence="1 2">
    <name>pSglau1</name>
</geneLocation>
<keyword evidence="2" id="KW-1185">Reference proteome</keyword>
<dbReference type="Proteomes" id="UP000029482">
    <property type="component" value="Plasmid pSglau1"/>
</dbReference>
<dbReference type="OrthoDB" id="4308953at2"/>